<proteinExistence type="predicted"/>
<accession>A0A2H9T529</accession>
<evidence type="ECO:0000256" key="1">
    <source>
        <dbReference type="SAM" id="MobiDB-lite"/>
    </source>
</evidence>
<dbReference type="AlphaFoldDB" id="A0A2H9T529"/>
<feature type="compositionally biased region" description="Basic and acidic residues" evidence="1">
    <location>
        <begin position="155"/>
        <end position="171"/>
    </location>
</feature>
<organism evidence="2">
    <name type="scientific">invertebrate metagenome</name>
    <dbReference type="NCBI Taxonomy" id="1711999"/>
    <lineage>
        <taxon>unclassified sequences</taxon>
        <taxon>metagenomes</taxon>
        <taxon>organismal metagenomes</taxon>
    </lineage>
</organism>
<reference evidence="2" key="1">
    <citation type="journal article" date="2017" name="Appl. Environ. Microbiol.">
        <title>Molecular characterization of an Endozoicomonas-like organism causing infection in king scallop Pecten maximus L.</title>
        <authorList>
            <person name="Cano I."/>
            <person name="van Aerle R."/>
            <person name="Ross S."/>
            <person name="Verner-Jeffreys D.W."/>
            <person name="Paley R.K."/>
            <person name="Rimmer G."/>
            <person name="Ryder D."/>
            <person name="Hooper P."/>
            <person name="Stone D."/>
            <person name="Feist S.W."/>
        </authorList>
    </citation>
    <scope>NUCLEOTIDE SEQUENCE</scope>
</reference>
<comment type="caution">
    <text evidence="2">The sequence shown here is derived from an EMBL/GenBank/DDBJ whole genome shotgun (WGS) entry which is preliminary data.</text>
</comment>
<gene>
    <name evidence="2" type="ORF">CI610_02764</name>
</gene>
<feature type="compositionally biased region" description="Polar residues" evidence="1">
    <location>
        <begin position="131"/>
        <end position="148"/>
    </location>
</feature>
<protein>
    <submittedName>
        <fullName evidence="2">Uncharacterized protein</fullName>
    </submittedName>
</protein>
<dbReference type="EMBL" id="NSIT01000209">
    <property type="protein sequence ID" value="PJE78309.1"/>
    <property type="molecule type" value="Genomic_DNA"/>
</dbReference>
<name>A0A2H9T529_9ZZZZ</name>
<feature type="region of interest" description="Disordered" evidence="1">
    <location>
        <begin position="101"/>
        <end position="171"/>
    </location>
</feature>
<sequence length="287" mass="31883">MSLCRVLLSVKSTLICEILTLVEAALPEGWIIPKKLPYYKNERVAKGRATMLAKKGQMYEAVPYQQGFALKPVTTVTEGNNNERMEDTGRPAGVAEGAVGVLQQDQGLTQEDTSRHVGRRNRSTGTSRSNIQSSSVQRPRSSEATSGSGVRAPARTKEQEESSQKDHINEQVRFIEDEVGYTVAEGIKRLFHSAESFGNKILDGLADEVYFAAERDIARGVPQYEAQVKALYTFVKATWGASDARKAAQLFLLMQHLKSRAYTKNSLALSQRERPIRGFLVWGIFQV</sequence>
<evidence type="ECO:0000313" key="2">
    <source>
        <dbReference type="EMBL" id="PJE78309.1"/>
    </source>
</evidence>